<dbReference type="Pfam" id="PF13088">
    <property type="entry name" value="BNR_2"/>
    <property type="match status" value="1"/>
</dbReference>
<sequence>MNQFIKPFWTILLALIIVQSCDNNTKQLITDIPSPAAEKSSEPNLHLSKDGNVYLTWIEMTPDTTSILKFSTLKDHISWSQPKTIASGKNWFVNWADFPGMTSFGDTNLATHYLEKSANGTYTYDVKLKFSKDEGKTWGEAIKPHTDNTNTEHGFVSKLALDDDKMLSVWLDGRQYAYAEENDSITKEMTLRSASFNANGEMLNEFVIDSRVCDCCQTDLAMTNEGPIVIYRNRSEDEVRDIYYSKLINDKWTNPKPVFNDNWNIAGCPVNGPSISALGNTVAVIWYTLQNDAPHVKLAFSNNNGNSFETPVTLSNSFPIGRVDVELIDNNSAIVTWVDNVNYETVIQMQRVYKDGSKSEPLTLAKTSESRSSGFPRMVIKDNIVYIAYTLSGKENLSVRTLAIDLEQLQPSKNEML</sequence>
<evidence type="ECO:0000259" key="1">
    <source>
        <dbReference type="Pfam" id="PF13088"/>
    </source>
</evidence>
<evidence type="ECO:0000313" key="2">
    <source>
        <dbReference type="EMBL" id="MFC4721966.1"/>
    </source>
</evidence>
<evidence type="ECO:0000313" key="3">
    <source>
        <dbReference type="Proteomes" id="UP001595953"/>
    </source>
</evidence>
<accession>A0ABV9N115</accession>
<dbReference type="PROSITE" id="PS51257">
    <property type="entry name" value="PROKAR_LIPOPROTEIN"/>
    <property type="match status" value="1"/>
</dbReference>
<protein>
    <recommendedName>
        <fullName evidence="1">Sialidase domain-containing protein</fullName>
    </recommendedName>
</protein>
<gene>
    <name evidence="2" type="ORF">ACFO5O_06520</name>
</gene>
<dbReference type="InterPro" id="IPR011040">
    <property type="entry name" value="Sialidase"/>
</dbReference>
<keyword evidence="3" id="KW-1185">Reference proteome</keyword>
<dbReference type="Proteomes" id="UP001595953">
    <property type="component" value="Unassembled WGS sequence"/>
</dbReference>
<dbReference type="InterPro" id="IPR036278">
    <property type="entry name" value="Sialidase_sf"/>
</dbReference>
<comment type="caution">
    <text evidence="2">The sequence shown here is derived from an EMBL/GenBank/DDBJ whole genome shotgun (WGS) entry which is preliminary data.</text>
</comment>
<dbReference type="Gene3D" id="2.120.10.10">
    <property type="match status" value="1"/>
</dbReference>
<name>A0ABV9N115_9FLAO</name>
<reference evidence="3" key="1">
    <citation type="journal article" date="2019" name="Int. J. Syst. Evol. Microbiol.">
        <title>The Global Catalogue of Microorganisms (GCM) 10K type strain sequencing project: providing services to taxonomists for standard genome sequencing and annotation.</title>
        <authorList>
            <consortium name="The Broad Institute Genomics Platform"/>
            <consortium name="The Broad Institute Genome Sequencing Center for Infectious Disease"/>
            <person name="Wu L."/>
            <person name="Ma J."/>
        </authorList>
    </citation>
    <scope>NUCLEOTIDE SEQUENCE [LARGE SCALE GENOMIC DNA]</scope>
    <source>
        <strain evidence="3">CCUG 63682</strain>
    </source>
</reference>
<dbReference type="EMBL" id="JBHSGP010000012">
    <property type="protein sequence ID" value="MFC4721966.1"/>
    <property type="molecule type" value="Genomic_DNA"/>
</dbReference>
<dbReference type="RefSeq" id="WP_387962081.1">
    <property type="nucleotide sequence ID" value="NZ_JBHSGP010000012.1"/>
</dbReference>
<proteinExistence type="predicted"/>
<feature type="domain" description="Sialidase" evidence="1">
    <location>
        <begin position="71"/>
        <end position="348"/>
    </location>
</feature>
<dbReference type="SUPFAM" id="SSF50939">
    <property type="entry name" value="Sialidases"/>
    <property type="match status" value="1"/>
</dbReference>
<organism evidence="2 3">
    <name type="scientific">Geojedonia litorea</name>
    <dbReference type="NCBI Taxonomy" id="1268269"/>
    <lineage>
        <taxon>Bacteria</taxon>
        <taxon>Pseudomonadati</taxon>
        <taxon>Bacteroidota</taxon>
        <taxon>Flavobacteriia</taxon>
        <taxon>Flavobacteriales</taxon>
        <taxon>Flavobacteriaceae</taxon>
        <taxon>Geojedonia</taxon>
    </lineage>
</organism>